<evidence type="ECO:0000259" key="2">
    <source>
        <dbReference type="Pfam" id="PF12937"/>
    </source>
</evidence>
<keyword evidence="1" id="KW-0853">WD repeat</keyword>
<dbReference type="SUPFAM" id="SSF50978">
    <property type="entry name" value="WD40 repeat-like"/>
    <property type="match status" value="1"/>
</dbReference>
<evidence type="ECO:0000313" key="3">
    <source>
        <dbReference type="EMBL" id="MQM16941.1"/>
    </source>
</evidence>
<comment type="caution">
    <text evidence="3">The sequence shown here is derived from an EMBL/GenBank/DDBJ whole genome shotgun (WGS) entry which is preliminary data.</text>
</comment>
<accession>A0A843XCC5</accession>
<feature type="repeat" description="WD" evidence="1">
    <location>
        <begin position="131"/>
        <end position="176"/>
    </location>
</feature>
<evidence type="ECO:0000313" key="4">
    <source>
        <dbReference type="Proteomes" id="UP000652761"/>
    </source>
</evidence>
<dbReference type="SMART" id="SM00320">
    <property type="entry name" value="WD40"/>
    <property type="match status" value="1"/>
</dbReference>
<name>A0A843XCC5_COLES</name>
<dbReference type="PROSITE" id="PS50082">
    <property type="entry name" value="WD_REPEATS_2"/>
    <property type="match status" value="1"/>
</dbReference>
<dbReference type="InterPro" id="IPR015943">
    <property type="entry name" value="WD40/YVTN_repeat-like_dom_sf"/>
</dbReference>
<organism evidence="3 4">
    <name type="scientific">Colocasia esculenta</name>
    <name type="common">Wild taro</name>
    <name type="synonym">Arum esculentum</name>
    <dbReference type="NCBI Taxonomy" id="4460"/>
    <lineage>
        <taxon>Eukaryota</taxon>
        <taxon>Viridiplantae</taxon>
        <taxon>Streptophyta</taxon>
        <taxon>Embryophyta</taxon>
        <taxon>Tracheophyta</taxon>
        <taxon>Spermatophyta</taxon>
        <taxon>Magnoliopsida</taxon>
        <taxon>Liliopsida</taxon>
        <taxon>Araceae</taxon>
        <taxon>Aroideae</taxon>
        <taxon>Colocasieae</taxon>
        <taxon>Colocasia</taxon>
    </lineage>
</organism>
<gene>
    <name evidence="3" type="ORF">Taro_049904</name>
</gene>
<sequence>MEAPPLPTFAPSPGSGRTVVDLDADALTHCANFLGLQDLANMAMTCKLFRHAAYSDSMWRRFFRESWPEHFISSHLSGARDLYLARQTAVHQFKFEDPLKLQISAHALPHSHVLLNKNDLILAQGRSQRCFKGHNSPVTSLADKLLGNSSMKMLASGGEDGSVRLWSFNSSGKRQPLAATFHGHERPISFLSVA</sequence>
<dbReference type="InterPro" id="IPR001680">
    <property type="entry name" value="WD40_rpt"/>
</dbReference>
<dbReference type="OrthoDB" id="727118at2759"/>
<dbReference type="AlphaFoldDB" id="A0A843XCC5"/>
<feature type="non-terminal residue" evidence="3">
    <location>
        <position position="1"/>
    </location>
</feature>
<keyword evidence="4" id="KW-1185">Reference proteome</keyword>
<dbReference type="Gene3D" id="1.20.1280.50">
    <property type="match status" value="1"/>
</dbReference>
<proteinExistence type="predicted"/>
<dbReference type="Gene3D" id="2.130.10.10">
    <property type="entry name" value="YVTN repeat-like/Quinoprotein amine dehydrogenase"/>
    <property type="match status" value="1"/>
</dbReference>
<protein>
    <recommendedName>
        <fullName evidence="2">F-box domain-containing protein</fullName>
    </recommendedName>
</protein>
<dbReference type="Pfam" id="PF12937">
    <property type="entry name" value="F-box-like"/>
    <property type="match status" value="1"/>
</dbReference>
<dbReference type="Proteomes" id="UP000652761">
    <property type="component" value="Unassembled WGS sequence"/>
</dbReference>
<feature type="domain" description="F-box" evidence="2">
    <location>
        <begin position="33"/>
        <end position="64"/>
    </location>
</feature>
<dbReference type="InterPro" id="IPR001810">
    <property type="entry name" value="F-box_dom"/>
</dbReference>
<reference evidence="3" key="1">
    <citation type="submission" date="2017-07" db="EMBL/GenBank/DDBJ databases">
        <title>Taro Niue Genome Assembly and Annotation.</title>
        <authorList>
            <person name="Atibalentja N."/>
            <person name="Keating K."/>
            <person name="Fields C.J."/>
        </authorList>
    </citation>
    <scope>NUCLEOTIDE SEQUENCE</scope>
    <source>
        <strain evidence="3">Niue_2</strain>
        <tissue evidence="3">Leaf</tissue>
    </source>
</reference>
<dbReference type="SUPFAM" id="SSF81383">
    <property type="entry name" value="F-box domain"/>
    <property type="match status" value="1"/>
</dbReference>
<dbReference type="InterPro" id="IPR036047">
    <property type="entry name" value="F-box-like_dom_sf"/>
</dbReference>
<dbReference type="EMBL" id="NMUH01007258">
    <property type="protein sequence ID" value="MQM16941.1"/>
    <property type="molecule type" value="Genomic_DNA"/>
</dbReference>
<dbReference type="Pfam" id="PF00400">
    <property type="entry name" value="WD40"/>
    <property type="match status" value="1"/>
</dbReference>
<dbReference type="InterPro" id="IPR036322">
    <property type="entry name" value="WD40_repeat_dom_sf"/>
</dbReference>
<evidence type="ECO:0000256" key="1">
    <source>
        <dbReference type="PROSITE-ProRule" id="PRU00221"/>
    </source>
</evidence>